<keyword evidence="8 12" id="KW-0472">Membrane</keyword>
<evidence type="ECO:0000256" key="9">
    <source>
        <dbReference type="ARBA" id="ARBA00023170"/>
    </source>
</evidence>
<dbReference type="InterPro" id="IPR000483">
    <property type="entry name" value="Cys-rich_flank_reg_C"/>
</dbReference>
<evidence type="ECO:0000256" key="7">
    <source>
        <dbReference type="ARBA" id="ARBA00022989"/>
    </source>
</evidence>
<dbReference type="PANTHER" id="PTHR24365:SF541">
    <property type="entry name" value="PROTEIN TOLL-RELATED"/>
    <property type="match status" value="1"/>
</dbReference>
<evidence type="ECO:0000256" key="10">
    <source>
        <dbReference type="ARBA" id="ARBA00023180"/>
    </source>
</evidence>
<evidence type="ECO:0000256" key="5">
    <source>
        <dbReference type="ARBA" id="ARBA00022729"/>
    </source>
</evidence>
<accession>A0ABY6KWZ9</accession>
<dbReference type="Pfam" id="PF01582">
    <property type="entry name" value="TIR"/>
    <property type="match status" value="1"/>
</dbReference>
<dbReference type="Proteomes" id="UP001235939">
    <property type="component" value="Chromosome 08"/>
</dbReference>
<dbReference type="PRINTS" id="PR01537">
    <property type="entry name" value="INTRLKN1R1F"/>
</dbReference>
<keyword evidence="6" id="KW-0677">Repeat</keyword>
<dbReference type="SMART" id="SM00082">
    <property type="entry name" value="LRRCT"/>
    <property type="match status" value="2"/>
</dbReference>
<evidence type="ECO:0000256" key="1">
    <source>
        <dbReference type="ARBA" id="ARBA00004479"/>
    </source>
</evidence>
<comment type="similarity">
    <text evidence="2">Belongs to the Toll-like receptor family.</text>
</comment>
<dbReference type="InterPro" id="IPR032675">
    <property type="entry name" value="LRR_dom_sf"/>
</dbReference>
<keyword evidence="10" id="KW-0325">Glycoprotein</keyword>
<feature type="region of interest" description="Disordered" evidence="11">
    <location>
        <begin position="1230"/>
        <end position="1255"/>
    </location>
</feature>
<evidence type="ECO:0000256" key="12">
    <source>
        <dbReference type="SAM" id="Phobius"/>
    </source>
</evidence>
<dbReference type="Pfam" id="PF00560">
    <property type="entry name" value="LRR_1"/>
    <property type="match status" value="3"/>
</dbReference>
<dbReference type="SMART" id="SM00364">
    <property type="entry name" value="LRR_BAC"/>
    <property type="match status" value="8"/>
</dbReference>
<dbReference type="SUPFAM" id="SSF52047">
    <property type="entry name" value="RNI-like"/>
    <property type="match status" value="2"/>
</dbReference>
<evidence type="ECO:0000256" key="8">
    <source>
        <dbReference type="ARBA" id="ARBA00023136"/>
    </source>
</evidence>
<evidence type="ECO:0000256" key="4">
    <source>
        <dbReference type="ARBA" id="ARBA00022692"/>
    </source>
</evidence>
<keyword evidence="3" id="KW-0433">Leucine-rich repeat</keyword>
<evidence type="ECO:0000256" key="2">
    <source>
        <dbReference type="ARBA" id="ARBA00009634"/>
    </source>
</evidence>
<keyword evidence="7 12" id="KW-1133">Transmembrane helix</keyword>
<dbReference type="EMBL" id="CP092870">
    <property type="protein sequence ID" value="UYV71610.1"/>
    <property type="molecule type" value="Genomic_DNA"/>
</dbReference>
<organism evidence="14 15">
    <name type="scientific">Cordylochernes scorpioides</name>
    <dbReference type="NCBI Taxonomy" id="51811"/>
    <lineage>
        <taxon>Eukaryota</taxon>
        <taxon>Metazoa</taxon>
        <taxon>Ecdysozoa</taxon>
        <taxon>Arthropoda</taxon>
        <taxon>Chelicerata</taxon>
        <taxon>Arachnida</taxon>
        <taxon>Pseudoscorpiones</taxon>
        <taxon>Cheliferoidea</taxon>
        <taxon>Chernetidae</taxon>
        <taxon>Cordylochernes</taxon>
    </lineage>
</organism>
<evidence type="ECO:0000256" key="6">
    <source>
        <dbReference type="ARBA" id="ARBA00022737"/>
    </source>
</evidence>
<dbReference type="PROSITE" id="PS50104">
    <property type="entry name" value="TIR"/>
    <property type="match status" value="1"/>
</dbReference>
<dbReference type="SMART" id="SM00369">
    <property type="entry name" value="LRR_TYP"/>
    <property type="match status" value="14"/>
</dbReference>
<dbReference type="Gene3D" id="3.80.10.10">
    <property type="entry name" value="Ribonuclease Inhibitor"/>
    <property type="match status" value="4"/>
</dbReference>
<feature type="transmembrane region" description="Helical" evidence="12">
    <location>
        <begin position="1000"/>
        <end position="1025"/>
    </location>
</feature>
<dbReference type="PANTHER" id="PTHR24365">
    <property type="entry name" value="TOLL-LIKE RECEPTOR"/>
    <property type="match status" value="1"/>
</dbReference>
<sequence length="1346" mass="153113">MQPKIFLSRCLAAVRDGVSLSSPAKCELRSVIRFLNEKNNSPVEIHRQLVEVYGEKCMDIKNVRKWCQEFNEGRINVHDEQRSGRPSLPESTVARIDEMVRANRRITLEEIEDGLNEDCSHFSVHKIVSETLGYRKVSARWVDKWLKEAAGEWYNTGITKLVDRMKKVIEHQGDYSCDRHKLRKSICRWTHWSGYRLLGHGLVKILDEMAILLLAATMAAMLSGTEAINGQCTESFPWQDCFCDTQVSHSLGSSWELFCYSNFEDVNFVVTLSSPTTLHIECHESHPFIPGLLHNLSLTAVNSVTVTYCSTLPENLTFADVLSSTVTSLTFEQIKAGSQHQLLLEQVRSLSPHLLHLNLKNNQLESLPPNYFEGFQSLYDLKLHGNRLKSVPQDLLTPLTNLTSLQLGTNQIDTIEEKAFTGNSLLKQLHLYQNQIANLSEQVFSSLPALELLDLTSNLLETLPANIFSENGMLESLSLKGNNLKIILPATLNHNIRLKFLDLSRNSLLGFLPESLLETQEQLESLVMEDCKISELPSRLLHSCRSLQDLNLRYNKLTSLPPDLLEANSKLKKVDLSFNQLGDLPGEMFKGKKSLTELLLAKNNLASLPRHIFDHTINLESLNLASNRLSFIPESLFLNLHQLKLLELQENQISAFGSKYICFSSNLMTVNLTSNLLPTIDNLNWSIFLSLKRVEVEWNALTEVAIPMMMSQTRFYLRNNNITRVNISDLSLQEFLTGPSDPSSSRDPLKYSSSFYLRNNPLNCDCKLYNLYAYRKAEGKNPTTTIFPDFDALTCSSPSDKVGRLLTQLGSQEFLCPLVDSCPFACVCSLRAFDKAILVDCRDLQLSQGPVIAPYNVSILDLRGNQIDDLEFLNSPIWKNLTHLYLDNNSISVLSEWKLLPEKLEVLSLSRNSLGFVPDSFLELLSGQSSLHLYFGSNPWNCTCALRPFKVWITEHHKRVEDLENVYCFDPVVQNGTEVWNLVAQLTDNDICPVAYSSHIMLIIALSISLFLIAFLLFVISVLYYRNRNLVIAYIFIHFNNVFLCFFKETDLDEDKVYDAFVSYSSTETEMALELISELEEKPPYFKLCVHERDWLPGHMISWNIANSVQNSRKTILVLSRAFLESMWFQVEFRTAYYQMLEDRIDRLIVIIKGDLPPKENLDHDLQFLLSTKTYLVYGEKWFWEKLRYAMPHKKVLENPEMLALKAKPNPAILSTVEQQMSNFFAITNGQINKPLPPPNTTPVPPKRKNRSKKPLALLSSSKEQLHSPVKESCSEFVNQNFVADENDIVMEEKVLKPMDTTQPATLILSPLILNSKPLNGTLGRTGKGKDVVDNGEEIFMLSAKV</sequence>
<proteinExistence type="inferred from homology"/>
<feature type="domain" description="TIR" evidence="13">
    <location>
        <begin position="1056"/>
        <end position="1191"/>
    </location>
</feature>
<dbReference type="SUPFAM" id="SSF52200">
    <property type="entry name" value="Toll/Interleukin receptor TIR domain"/>
    <property type="match status" value="1"/>
</dbReference>
<dbReference type="SUPFAM" id="SSF52058">
    <property type="entry name" value="L domain-like"/>
    <property type="match status" value="1"/>
</dbReference>
<dbReference type="InterPro" id="IPR000157">
    <property type="entry name" value="TIR_dom"/>
</dbReference>
<evidence type="ECO:0000256" key="11">
    <source>
        <dbReference type="SAM" id="MobiDB-lite"/>
    </source>
</evidence>
<gene>
    <name evidence="14" type="ORF">LAZ67_8003850</name>
</gene>
<evidence type="ECO:0000259" key="13">
    <source>
        <dbReference type="PROSITE" id="PS50104"/>
    </source>
</evidence>
<dbReference type="Gene3D" id="1.10.10.1450">
    <property type="match status" value="1"/>
</dbReference>
<dbReference type="Pfam" id="PF13855">
    <property type="entry name" value="LRR_8"/>
    <property type="match status" value="2"/>
</dbReference>
<comment type="subcellular location">
    <subcellularLocation>
        <location evidence="1">Membrane</location>
        <topology evidence="1">Single-pass type I membrane protein</topology>
    </subcellularLocation>
</comment>
<dbReference type="InterPro" id="IPR035897">
    <property type="entry name" value="Toll_tir_struct_dom_sf"/>
</dbReference>
<dbReference type="Pfam" id="PF17906">
    <property type="entry name" value="HTH_48"/>
    <property type="match status" value="1"/>
</dbReference>
<keyword evidence="15" id="KW-1185">Reference proteome</keyword>
<protein>
    <submittedName>
        <fullName evidence="14">Tl</fullName>
    </submittedName>
</protein>
<dbReference type="InterPro" id="IPR003591">
    <property type="entry name" value="Leu-rich_rpt_typical-subtyp"/>
</dbReference>
<dbReference type="PROSITE" id="PS51450">
    <property type="entry name" value="LRR"/>
    <property type="match status" value="4"/>
</dbReference>
<keyword evidence="5" id="KW-0732">Signal</keyword>
<evidence type="ECO:0000313" key="15">
    <source>
        <dbReference type="Proteomes" id="UP001235939"/>
    </source>
</evidence>
<reference evidence="14 15" key="1">
    <citation type="submission" date="2022-01" db="EMBL/GenBank/DDBJ databases">
        <title>A chromosomal length assembly of Cordylochernes scorpioides.</title>
        <authorList>
            <person name="Zeh D."/>
            <person name="Zeh J."/>
        </authorList>
    </citation>
    <scope>NUCLEOTIDE SEQUENCE [LARGE SCALE GENOMIC DNA]</scope>
    <source>
        <strain evidence="14">IN4F17</strain>
        <tissue evidence="14">Whole Body</tissue>
    </source>
</reference>
<dbReference type="InterPro" id="IPR041426">
    <property type="entry name" value="Mos1_HTH"/>
</dbReference>
<feature type="compositionally biased region" description="Pro residues" evidence="11">
    <location>
        <begin position="1235"/>
        <end position="1245"/>
    </location>
</feature>
<name>A0ABY6KWZ9_9ARAC</name>
<evidence type="ECO:0000313" key="14">
    <source>
        <dbReference type="EMBL" id="UYV71610.1"/>
    </source>
</evidence>
<keyword evidence="4 12" id="KW-0812">Transmembrane</keyword>
<dbReference type="InterPro" id="IPR001611">
    <property type="entry name" value="Leu-rich_rpt"/>
</dbReference>
<dbReference type="Gene3D" id="3.40.50.10140">
    <property type="entry name" value="Toll/interleukin-1 receptor homology (TIR) domain"/>
    <property type="match status" value="1"/>
</dbReference>
<evidence type="ECO:0000256" key="3">
    <source>
        <dbReference type="ARBA" id="ARBA00022614"/>
    </source>
</evidence>
<keyword evidence="9" id="KW-0675">Receptor</keyword>
<dbReference type="SMART" id="SM00255">
    <property type="entry name" value="TIR"/>
    <property type="match status" value="1"/>
</dbReference>